<proteinExistence type="predicted"/>
<organism evidence="2 3">
    <name type="scientific">Morus notabilis</name>
    <dbReference type="NCBI Taxonomy" id="981085"/>
    <lineage>
        <taxon>Eukaryota</taxon>
        <taxon>Viridiplantae</taxon>
        <taxon>Streptophyta</taxon>
        <taxon>Embryophyta</taxon>
        <taxon>Tracheophyta</taxon>
        <taxon>Spermatophyta</taxon>
        <taxon>Magnoliopsida</taxon>
        <taxon>eudicotyledons</taxon>
        <taxon>Gunneridae</taxon>
        <taxon>Pentapetalae</taxon>
        <taxon>rosids</taxon>
        <taxon>fabids</taxon>
        <taxon>Rosales</taxon>
        <taxon>Moraceae</taxon>
        <taxon>Moreae</taxon>
        <taxon>Morus</taxon>
    </lineage>
</organism>
<keyword evidence="3" id="KW-1185">Reference proteome</keyword>
<evidence type="ECO:0000313" key="2">
    <source>
        <dbReference type="EMBL" id="EXC35078.1"/>
    </source>
</evidence>
<gene>
    <name evidence="2" type="ORF">L484_010860</name>
</gene>
<dbReference type="EMBL" id="KE346355">
    <property type="protein sequence ID" value="EXC35078.1"/>
    <property type="molecule type" value="Genomic_DNA"/>
</dbReference>
<name>W9SCC0_9ROSA</name>
<accession>W9SCC0</accession>
<dbReference type="Proteomes" id="UP000030645">
    <property type="component" value="Unassembled WGS sequence"/>
</dbReference>
<dbReference type="AlphaFoldDB" id="W9SCC0"/>
<feature type="region of interest" description="Disordered" evidence="1">
    <location>
        <begin position="1"/>
        <end position="21"/>
    </location>
</feature>
<protein>
    <submittedName>
        <fullName evidence="2">Uncharacterized protein</fullName>
    </submittedName>
</protein>
<evidence type="ECO:0000256" key="1">
    <source>
        <dbReference type="SAM" id="MobiDB-lite"/>
    </source>
</evidence>
<reference evidence="3" key="1">
    <citation type="submission" date="2013-01" db="EMBL/GenBank/DDBJ databases">
        <title>Draft Genome Sequence of a Mulberry Tree, Morus notabilis C.K. Schneid.</title>
        <authorList>
            <person name="He N."/>
            <person name="Zhao S."/>
        </authorList>
    </citation>
    <scope>NUCLEOTIDE SEQUENCE</scope>
</reference>
<feature type="compositionally biased region" description="Polar residues" evidence="1">
    <location>
        <begin position="1"/>
        <end position="19"/>
    </location>
</feature>
<sequence>MAAKSMTPTPSNSIKTQPQIDLIQAPKHHLQPKHLHALRPPARVENLVTHPKVAPDSGPPK</sequence>
<evidence type="ECO:0000313" key="3">
    <source>
        <dbReference type="Proteomes" id="UP000030645"/>
    </source>
</evidence>